<dbReference type="NCBIfam" id="TIGR04518">
    <property type="entry name" value="ECF_S_folT_fam"/>
    <property type="match status" value="1"/>
</dbReference>
<dbReference type="InterPro" id="IPR030949">
    <property type="entry name" value="ECF_S_folate_fam"/>
</dbReference>
<feature type="transmembrane region" description="Helical" evidence="1">
    <location>
        <begin position="106"/>
        <end position="124"/>
    </location>
</feature>
<reference evidence="3" key="1">
    <citation type="journal article" date="2019" name="Int. J. Syst. Evol. Microbiol.">
        <title>The Global Catalogue of Microorganisms (GCM) 10K type strain sequencing project: providing services to taxonomists for standard genome sequencing and annotation.</title>
        <authorList>
            <consortium name="The Broad Institute Genomics Platform"/>
            <consortium name="The Broad Institute Genome Sequencing Center for Infectious Disease"/>
            <person name="Wu L."/>
            <person name="Ma J."/>
        </authorList>
    </citation>
    <scope>NUCLEOTIDE SEQUENCE [LARGE SCALE GENOMIC DNA]</scope>
    <source>
        <strain evidence="3">CCM 9110</strain>
    </source>
</reference>
<keyword evidence="1" id="KW-1133">Transmembrane helix</keyword>
<dbReference type="InterPro" id="IPR024529">
    <property type="entry name" value="ECF_trnsprt_substrate-spec"/>
</dbReference>
<comment type="caution">
    <text evidence="2">The sequence shown here is derived from an EMBL/GenBank/DDBJ whole genome shotgun (WGS) entry which is preliminary data.</text>
</comment>
<protein>
    <submittedName>
        <fullName evidence="2">Folate family ECF transporter S component</fullName>
    </submittedName>
</protein>
<name>A0ABW4BI12_9LACO</name>
<dbReference type="RefSeq" id="WP_204119096.1">
    <property type="nucleotide sequence ID" value="NZ_BOLV01000011.1"/>
</dbReference>
<dbReference type="Gene3D" id="1.10.1760.20">
    <property type="match status" value="1"/>
</dbReference>
<organism evidence="2 3">
    <name type="scientific">Lacticaseibacillus suilingensis</name>
    <dbReference type="NCBI Taxonomy" id="2799577"/>
    <lineage>
        <taxon>Bacteria</taxon>
        <taxon>Bacillati</taxon>
        <taxon>Bacillota</taxon>
        <taxon>Bacilli</taxon>
        <taxon>Lactobacillales</taxon>
        <taxon>Lactobacillaceae</taxon>
        <taxon>Lacticaseibacillus</taxon>
    </lineage>
</organism>
<keyword evidence="3" id="KW-1185">Reference proteome</keyword>
<keyword evidence="1" id="KW-0812">Transmembrane</keyword>
<feature type="transmembrane region" description="Helical" evidence="1">
    <location>
        <begin position="81"/>
        <end position="99"/>
    </location>
</feature>
<sequence length="174" mass="19482">MDVISFSGPKMKASRTIVYMGLLFALSLILKRFTFGPSFLQFGIAFLATTLMGYYLGPVLAAVDAALADQVGTILGGGMNFPLFTLNAIIAALIYGMFLHGHKVTWWRVLIPVVLVVLIVNIWLNTWWIDLLGTQWQGIIVQRTIKNLVMIPIQWFLTFTVLKTLERVQPSLHA</sequence>
<evidence type="ECO:0000256" key="1">
    <source>
        <dbReference type="SAM" id="Phobius"/>
    </source>
</evidence>
<feature type="transmembrane region" description="Helical" evidence="1">
    <location>
        <begin position="12"/>
        <end position="30"/>
    </location>
</feature>
<proteinExistence type="predicted"/>
<dbReference type="Proteomes" id="UP001597199">
    <property type="component" value="Unassembled WGS sequence"/>
</dbReference>
<keyword evidence="1" id="KW-0472">Membrane</keyword>
<dbReference type="Pfam" id="PF12822">
    <property type="entry name" value="ECF_trnsprt"/>
    <property type="match status" value="1"/>
</dbReference>
<accession>A0ABW4BI12</accession>
<gene>
    <name evidence="2" type="ORF">ACFQ41_10510</name>
</gene>
<dbReference type="EMBL" id="JBHTOA010000040">
    <property type="protein sequence ID" value="MFD1399738.1"/>
    <property type="molecule type" value="Genomic_DNA"/>
</dbReference>
<evidence type="ECO:0000313" key="3">
    <source>
        <dbReference type="Proteomes" id="UP001597199"/>
    </source>
</evidence>
<evidence type="ECO:0000313" key="2">
    <source>
        <dbReference type="EMBL" id="MFD1399738.1"/>
    </source>
</evidence>
<feature type="transmembrane region" description="Helical" evidence="1">
    <location>
        <begin position="42"/>
        <end position="61"/>
    </location>
</feature>